<protein>
    <submittedName>
        <fullName evidence="1">Uncharacterized protein</fullName>
    </submittedName>
</protein>
<dbReference type="Proteomes" id="UP001234178">
    <property type="component" value="Unassembled WGS sequence"/>
</dbReference>
<name>A0ABR0B571_9CRUS</name>
<keyword evidence="2" id="KW-1185">Reference proteome</keyword>
<dbReference type="EMBL" id="JAOYFB010000040">
    <property type="protein sequence ID" value="KAK4036823.1"/>
    <property type="molecule type" value="Genomic_DNA"/>
</dbReference>
<organism evidence="1 2">
    <name type="scientific">Daphnia magna</name>
    <dbReference type="NCBI Taxonomy" id="35525"/>
    <lineage>
        <taxon>Eukaryota</taxon>
        <taxon>Metazoa</taxon>
        <taxon>Ecdysozoa</taxon>
        <taxon>Arthropoda</taxon>
        <taxon>Crustacea</taxon>
        <taxon>Branchiopoda</taxon>
        <taxon>Diplostraca</taxon>
        <taxon>Cladocera</taxon>
        <taxon>Anomopoda</taxon>
        <taxon>Daphniidae</taxon>
        <taxon>Daphnia</taxon>
    </lineage>
</organism>
<comment type="caution">
    <text evidence="1">The sequence shown here is derived from an EMBL/GenBank/DDBJ whole genome shotgun (WGS) entry which is preliminary data.</text>
</comment>
<evidence type="ECO:0000313" key="2">
    <source>
        <dbReference type="Proteomes" id="UP001234178"/>
    </source>
</evidence>
<proteinExistence type="predicted"/>
<evidence type="ECO:0000313" key="1">
    <source>
        <dbReference type="EMBL" id="KAK4036823.1"/>
    </source>
</evidence>
<gene>
    <name evidence="1" type="ORF">OUZ56_028860</name>
</gene>
<accession>A0ABR0B571</accession>
<reference evidence="1 2" key="1">
    <citation type="journal article" date="2023" name="Nucleic Acids Res.">
        <title>The hologenome of Daphnia magna reveals possible DNA methylation and microbiome-mediated evolution of the host genome.</title>
        <authorList>
            <person name="Chaturvedi A."/>
            <person name="Li X."/>
            <person name="Dhandapani V."/>
            <person name="Marshall H."/>
            <person name="Kissane S."/>
            <person name="Cuenca-Cambronero M."/>
            <person name="Asole G."/>
            <person name="Calvet F."/>
            <person name="Ruiz-Romero M."/>
            <person name="Marangio P."/>
            <person name="Guigo R."/>
            <person name="Rago D."/>
            <person name="Mirbahai L."/>
            <person name="Eastwood N."/>
            <person name="Colbourne J.K."/>
            <person name="Zhou J."/>
            <person name="Mallon E."/>
            <person name="Orsini L."/>
        </authorList>
    </citation>
    <scope>NUCLEOTIDE SEQUENCE [LARGE SCALE GENOMIC DNA]</scope>
    <source>
        <strain evidence="1">LRV0_1</strain>
    </source>
</reference>
<sequence>MKIVAIKMGSDGKEKELNKSNIENEWGNKTFFGGFGGAFAVSEAMNRFKRTGCVIRLSYDFSPAITNTQVVRTPAS</sequence>